<organism evidence="1 2">
    <name type="scientific">Priestia aryabhattai</name>
    <name type="common">Bacillus aryabhattai</name>
    <dbReference type="NCBI Taxonomy" id="412384"/>
    <lineage>
        <taxon>Bacteria</taxon>
        <taxon>Bacillati</taxon>
        <taxon>Bacillota</taxon>
        <taxon>Bacilli</taxon>
        <taxon>Bacillales</taxon>
        <taxon>Bacillaceae</taxon>
        <taxon>Priestia</taxon>
    </lineage>
</organism>
<gene>
    <name evidence="1" type="ORF">PWO00_05510</name>
</gene>
<sequence length="104" mass="11881">MHNLQHIFETHNFELTNETTKGVEYRHQETGDIVYLLPTKEINLVVNPLSFNVDLSQSDGKVHSTALKHFPKRLNGGKQPISFGYSFKFPTAEALSDFLYTLNN</sequence>
<name>A0ABD7WYI5_PRIAR</name>
<protein>
    <submittedName>
        <fullName evidence="1">Uncharacterized protein</fullName>
    </submittedName>
</protein>
<dbReference type="AlphaFoldDB" id="A0ABD7WYI5"/>
<accession>A0ABD7WYI5</accession>
<dbReference type="RefSeq" id="WP_264387877.1">
    <property type="nucleotide sequence ID" value="NZ_CP118718.1"/>
</dbReference>
<dbReference type="EMBL" id="CP118718">
    <property type="protein sequence ID" value="WEA45429.1"/>
    <property type="molecule type" value="Genomic_DNA"/>
</dbReference>
<evidence type="ECO:0000313" key="2">
    <source>
        <dbReference type="Proteomes" id="UP001220217"/>
    </source>
</evidence>
<proteinExistence type="predicted"/>
<evidence type="ECO:0000313" key="1">
    <source>
        <dbReference type="EMBL" id="WEA45429.1"/>
    </source>
</evidence>
<dbReference type="Proteomes" id="UP001220217">
    <property type="component" value="Chromosome"/>
</dbReference>
<reference evidence="1 2" key="1">
    <citation type="submission" date="2023-02" db="EMBL/GenBank/DDBJ databases">
        <title>Complete genome sequence of Priestia aryabhattai G5MAi6, a methanol-tolerant strain isolated from tap water in Hong Kong.</title>
        <authorList>
            <person name="Leung K.M."/>
            <person name="Lai G.K.K."/>
            <person name="Griffin S.D.J."/>
        </authorList>
    </citation>
    <scope>NUCLEOTIDE SEQUENCE [LARGE SCALE GENOMIC DNA]</scope>
    <source>
        <strain evidence="1 2">G5MAi6</strain>
    </source>
</reference>